<dbReference type="RefSeq" id="WP_337971469.1">
    <property type="nucleotide sequence ID" value="NZ_CP065219.1"/>
</dbReference>
<keyword evidence="1" id="KW-0614">Plasmid</keyword>
<protein>
    <submittedName>
        <fullName evidence="1">Uncharacterized protein</fullName>
    </submittedName>
</protein>
<proteinExistence type="predicted"/>
<gene>
    <name evidence="1" type="ORF">I3X05_23745</name>
</gene>
<name>A0AAJ4IGT4_9VIBR</name>
<organism evidence="1 2">
    <name type="scientific">Vibrio navarrensis</name>
    <dbReference type="NCBI Taxonomy" id="29495"/>
    <lineage>
        <taxon>Bacteria</taxon>
        <taxon>Pseudomonadati</taxon>
        <taxon>Pseudomonadota</taxon>
        <taxon>Gammaproteobacteria</taxon>
        <taxon>Vibrionales</taxon>
        <taxon>Vibrionaceae</taxon>
        <taxon>Vibrio</taxon>
    </lineage>
</organism>
<geneLocation type="plasmid" evidence="1 2">
    <name>pVN20-VB00237</name>
</geneLocation>
<reference evidence="1 2" key="1">
    <citation type="submission" date="2020-11" db="EMBL/GenBank/DDBJ databases">
        <title>Complete and Circularized Genome Assembly of a human isolate of Vibrio navarrensis biotype pommerensis with MiSeq and MinION Sequence Data.</title>
        <authorList>
            <person name="Schwartz K."/>
            <person name="Borowiak M."/>
            <person name="Deneke C."/>
            <person name="Balau V."/>
            <person name="Metelmann C."/>
            <person name="Strauch E."/>
        </authorList>
    </citation>
    <scope>NUCLEOTIDE SEQUENCE [LARGE SCALE GENOMIC DNA]</scope>
    <source>
        <strain evidence="1 2">20-VB00237</strain>
        <plasmid evidence="1 2">pVN20-VB00237</plasmid>
    </source>
</reference>
<sequence>MSIDFILKTLGLRQESLVERVNRKIVSGYQPSDMAKVVVGKVSSKRFNQMMQEASSKYYKNHEDKVFKDE</sequence>
<accession>A0AAJ4IGT4</accession>
<dbReference type="AlphaFoldDB" id="A0AAJ4IGT4"/>
<dbReference type="EMBL" id="CP065219">
    <property type="protein sequence ID" value="QPL56517.1"/>
    <property type="molecule type" value="Genomic_DNA"/>
</dbReference>
<evidence type="ECO:0000313" key="1">
    <source>
        <dbReference type="EMBL" id="QPL56517.1"/>
    </source>
</evidence>
<dbReference type="Proteomes" id="UP000594435">
    <property type="component" value="Plasmid pVN20-VB00237"/>
</dbReference>
<evidence type="ECO:0000313" key="2">
    <source>
        <dbReference type="Proteomes" id="UP000594435"/>
    </source>
</evidence>